<evidence type="ECO:0000313" key="5">
    <source>
        <dbReference type="EMBL" id="RQM14607.1"/>
    </source>
</evidence>
<reference evidence="5" key="1">
    <citation type="submission" date="2018-07" db="EMBL/GenBank/DDBJ databases">
        <title>Annotation of Aphanomyces astaci genome assembly.</title>
        <authorList>
            <person name="Studholme D.J."/>
        </authorList>
    </citation>
    <scope>NUCLEOTIDE SEQUENCE [LARGE SCALE GENOMIC DNA]</scope>
    <source>
        <strain evidence="5">Pc</strain>
    </source>
</reference>
<proteinExistence type="predicted"/>
<evidence type="ECO:0000256" key="2">
    <source>
        <dbReference type="ARBA" id="ARBA00023043"/>
    </source>
</evidence>
<evidence type="ECO:0000256" key="1">
    <source>
        <dbReference type="ARBA" id="ARBA00022737"/>
    </source>
</evidence>
<dbReference type="PANTHER" id="PTHR24153">
    <property type="entry name" value="ESPIN"/>
    <property type="match status" value="1"/>
</dbReference>
<feature type="domain" description="EFHB C-terminal EF-hand" evidence="4">
    <location>
        <begin position="624"/>
        <end position="700"/>
    </location>
</feature>
<sequence>MNYQPSLVQQQLPLLRLAKICDWGGLRKAVDKASQDQIEATDDYGMHVLHWAVTEANIPLGLLEYLIRAFPHGVRTFSNGGFLPLHLALMAGASVIRVQRLVESFPQSTILPIPSGHTPIMIFDEHLPMDTQALKRADGQQGLAAAKIHVWGNILVGHVLRSSSYRPDSNRPIKPRRHSTSMSGLSTTSSSAATSSSSSTASSLRQSSEECPSFDWRELSRRMSANDPTLDDIVDDRAKLLLMAVMKAPFDLFQWILSLCPECTRIPTSSGWLPLHVAVAHQVSTRRLQKLLEVYPESIHALTRQGESNAGLKQTPSANDSSAACLNFPARPGTPEAVRKFRKSYFAEPGTRIVHPGLIDDVKHIDATRKFGITSKNSDHVSDIMPAKVPTEHALITQQKLEALYMSSKREPLGTTYSRGHHFDPTATFGAPSEPSDVAKDVLYGIPFNETAETKALYKRSHGSCDPGEQKNRQYANVDLAKARFGMHKRKDEGGVEAILNPEMDDHVSKVVIAKKNVEDMKNTMDMLGKPRNLGFNHATSPDHVFGVKHAKGCADAALTIHGSYSFEEQQPDADLGKPVNRGWMNATDEHRSFGVPSIRSDVAPPSKRSIADAQNYGDDVNAHELLYPNQYSALGVEDAEFTTVRTKAFLTNLFSKMGYDEIPPDVLDQVYVRATLRTEYTPKGVASIQDFRVVLNDYLDARDAGPAAVGQWKAQL</sequence>
<feature type="region of interest" description="Disordered" evidence="3">
    <location>
        <begin position="164"/>
        <end position="209"/>
    </location>
</feature>
<dbReference type="VEuPathDB" id="FungiDB:H257_06355"/>
<gene>
    <name evidence="5" type="ORF">B5M09_010956</name>
</gene>
<dbReference type="SUPFAM" id="SSF48403">
    <property type="entry name" value="Ankyrin repeat"/>
    <property type="match status" value="1"/>
</dbReference>
<dbReference type="GO" id="GO:0051017">
    <property type="term" value="P:actin filament bundle assembly"/>
    <property type="evidence" value="ECO:0007669"/>
    <property type="project" value="TreeGrafter"/>
</dbReference>
<name>A0A3R7W444_APHAT</name>
<dbReference type="EMBL" id="MZMZ02005564">
    <property type="protein sequence ID" value="RQM14607.1"/>
    <property type="molecule type" value="Genomic_DNA"/>
</dbReference>
<accession>A0A3R7W444</accession>
<dbReference type="Pfam" id="PF25325">
    <property type="entry name" value="EF-hand_EFHB_C"/>
    <property type="match status" value="1"/>
</dbReference>
<protein>
    <recommendedName>
        <fullName evidence="4">EFHB C-terminal EF-hand domain-containing protein</fullName>
    </recommendedName>
</protein>
<keyword evidence="1" id="KW-0677">Repeat</keyword>
<organism evidence="5 6">
    <name type="scientific">Aphanomyces astaci</name>
    <name type="common">Crayfish plague agent</name>
    <dbReference type="NCBI Taxonomy" id="112090"/>
    <lineage>
        <taxon>Eukaryota</taxon>
        <taxon>Sar</taxon>
        <taxon>Stramenopiles</taxon>
        <taxon>Oomycota</taxon>
        <taxon>Saprolegniomycetes</taxon>
        <taxon>Saprolegniales</taxon>
        <taxon>Verrucalvaceae</taxon>
        <taxon>Aphanomyces</taxon>
    </lineage>
</organism>
<dbReference type="InterPro" id="IPR057428">
    <property type="entry name" value="EFHB_EF-hand_C"/>
</dbReference>
<comment type="caution">
    <text evidence="5">The sequence shown here is derived from an EMBL/GenBank/DDBJ whole genome shotgun (WGS) entry which is preliminary data.</text>
</comment>
<dbReference type="InterPro" id="IPR036770">
    <property type="entry name" value="Ankyrin_rpt-contain_sf"/>
</dbReference>
<evidence type="ECO:0000313" key="6">
    <source>
        <dbReference type="Proteomes" id="UP000284702"/>
    </source>
</evidence>
<keyword evidence="6" id="KW-1185">Reference proteome</keyword>
<dbReference type="InterPro" id="IPR052420">
    <property type="entry name" value="Espin/Espin-like"/>
</dbReference>
<keyword evidence="2" id="KW-0040">ANK repeat</keyword>
<evidence type="ECO:0000256" key="3">
    <source>
        <dbReference type="SAM" id="MobiDB-lite"/>
    </source>
</evidence>
<feature type="compositionally biased region" description="Low complexity" evidence="3">
    <location>
        <begin position="180"/>
        <end position="206"/>
    </location>
</feature>
<dbReference type="AlphaFoldDB" id="A0A3R7W444"/>
<dbReference type="GO" id="GO:0051015">
    <property type="term" value="F:actin filament binding"/>
    <property type="evidence" value="ECO:0007669"/>
    <property type="project" value="TreeGrafter"/>
</dbReference>
<dbReference type="GO" id="GO:0005737">
    <property type="term" value="C:cytoplasm"/>
    <property type="evidence" value="ECO:0007669"/>
    <property type="project" value="TreeGrafter"/>
</dbReference>
<dbReference type="PANTHER" id="PTHR24153:SF8">
    <property type="entry name" value="FORKED, ISOFORM F"/>
    <property type="match status" value="1"/>
</dbReference>
<dbReference type="Proteomes" id="UP000284702">
    <property type="component" value="Unassembled WGS sequence"/>
</dbReference>
<evidence type="ECO:0000259" key="4">
    <source>
        <dbReference type="Pfam" id="PF25325"/>
    </source>
</evidence>
<dbReference type="Gene3D" id="1.25.40.20">
    <property type="entry name" value="Ankyrin repeat-containing domain"/>
    <property type="match status" value="1"/>
</dbReference>